<keyword evidence="12" id="KW-1185">Reference proteome</keyword>
<proteinExistence type="inferred from homology"/>
<comment type="function">
    <text evidence="1">May be involved in vacuolar sorting and osmoregulation.</text>
</comment>
<dbReference type="InterPro" id="IPR007484">
    <property type="entry name" value="Peptidase_M28"/>
</dbReference>
<dbReference type="EMBL" id="BOSL01000003">
    <property type="protein sequence ID" value="GIP52378.1"/>
    <property type="molecule type" value="Genomic_DNA"/>
</dbReference>
<keyword evidence="6 9" id="KW-1133">Transmembrane helix</keyword>
<evidence type="ECO:0000256" key="3">
    <source>
        <dbReference type="ARBA" id="ARBA00010918"/>
    </source>
</evidence>
<dbReference type="Proteomes" id="UP000679992">
    <property type="component" value="Unassembled WGS sequence"/>
</dbReference>
<feature type="transmembrane region" description="Helical" evidence="9">
    <location>
        <begin position="500"/>
        <end position="522"/>
    </location>
</feature>
<feature type="transmembrane region" description="Helical" evidence="9">
    <location>
        <begin position="341"/>
        <end position="360"/>
    </location>
</feature>
<name>A0ABQ4M8S3_9BACL</name>
<evidence type="ECO:0000256" key="9">
    <source>
        <dbReference type="SAM" id="Phobius"/>
    </source>
</evidence>
<accession>A0ABQ4M8S3</accession>
<dbReference type="PANTHER" id="PTHR12147">
    <property type="entry name" value="METALLOPEPTIDASE M28 FAMILY MEMBER"/>
    <property type="match status" value="1"/>
</dbReference>
<evidence type="ECO:0000256" key="4">
    <source>
        <dbReference type="ARBA" id="ARBA00017435"/>
    </source>
</evidence>
<dbReference type="RefSeq" id="WP_244861433.1">
    <property type="nucleotide sequence ID" value="NZ_BOSL01000003.1"/>
</dbReference>
<organism evidence="11 12">
    <name type="scientific">Paenibacillus vini</name>
    <dbReference type="NCBI Taxonomy" id="1476024"/>
    <lineage>
        <taxon>Bacteria</taxon>
        <taxon>Bacillati</taxon>
        <taxon>Bacillota</taxon>
        <taxon>Bacilli</taxon>
        <taxon>Bacillales</taxon>
        <taxon>Paenibacillaceae</taxon>
        <taxon>Paenibacillus</taxon>
    </lineage>
</organism>
<evidence type="ECO:0000256" key="5">
    <source>
        <dbReference type="ARBA" id="ARBA00022554"/>
    </source>
</evidence>
<dbReference type="Gene3D" id="3.40.630.10">
    <property type="entry name" value="Zn peptidases"/>
    <property type="match status" value="1"/>
</dbReference>
<feature type="domain" description="Peptidase M28" evidence="10">
    <location>
        <begin position="119"/>
        <end position="307"/>
    </location>
</feature>
<evidence type="ECO:0000256" key="6">
    <source>
        <dbReference type="ARBA" id="ARBA00022989"/>
    </source>
</evidence>
<evidence type="ECO:0000256" key="8">
    <source>
        <dbReference type="ARBA" id="ARBA00031512"/>
    </source>
</evidence>
<keyword evidence="9" id="KW-0472">Membrane</keyword>
<evidence type="ECO:0000256" key="7">
    <source>
        <dbReference type="ARBA" id="ARBA00023180"/>
    </source>
</evidence>
<comment type="subcellular location">
    <subcellularLocation>
        <location evidence="2">Vacuole membrane</location>
        <topology evidence="2">Multi-pass membrane protein</topology>
    </subcellularLocation>
</comment>
<feature type="transmembrane region" description="Helical" evidence="9">
    <location>
        <begin position="528"/>
        <end position="544"/>
    </location>
</feature>
<feature type="transmembrane region" description="Helical" evidence="9">
    <location>
        <begin position="472"/>
        <end position="488"/>
    </location>
</feature>
<evidence type="ECO:0000259" key="10">
    <source>
        <dbReference type="Pfam" id="PF04389"/>
    </source>
</evidence>
<comment type="similarity">
    <text evidence="3">Belongs to the peptidase M28 family.</text>
</comment>
<gene>
    <name evidence="11" type="ORF">J42TS3_14130</name>
</gene>
<protein>
    <recommendedName>
        <fullName evidence="4">Vacuolar membrane protease</fullName>
    </recommendedName>
    <alternativeName>
        <fullName evidence="8">FXNA-related family protease 1</fullName>
    </alternativeName>
</protein>
<feature type="transmembrane region" description="Helical" evidence="9">
    <location>
        <begin position="22"/>
        <end position="43"/>
    </location>
</feature>
<reference evidence="11 12" key="1">
    <citation type="submission" date="2021-03" db="EMBL/GenBank/DDBJ databases">
        <title>Antimicrobial resistance genes in bacteria isolated from Japanese honey, and their potential for conferring macrolide and lincosamide resistance in the American foulbrood pathogen Paenibacillus larvae.</title>
        <authorList>
            <person name="Okamoto M."/>
            <person name="Kumagai M."/>
            <person name="Kanamori H."/>
            <person name="Takamatsu D."/>
        </authorList>
    </citation>
    <scope>NUCLEOTIDE SEQUENCE [LARGE SCALE GENOMIC DNA]</scope>
    <source>
        <strain evidence="11 12">J42TS3</strain>
    </source>
</reference>
<feature type="transmembrane region" description="Helical" evidence="9">
    <location>
        <begin position="446"/>
        <end position="466"/>
    </location>
</feature>
<dbReference type="SUPFAM" id="SSF53187">
    <property type="entry name" value="Zn-dependent exopeptidases"/>
    <property type="match status" value="1"/>
</dbReference>
<dbReference type="Pfam" id="PF04389">
    <property type="entry name" value="Peptidase_M28"/>
    <property type="match status" value="1"/>
</dbReference>
<keyword evidence="5" id="KW-0926">Vacuole</keyword>
<evidence type="ECO:0000256" key="2">
    <source>
        <dbReference type="ARBA" id="ARBA00004128"/>
    </source>
</evidence>
<feature type="transmembrane region" description="Helical" evidence="9">
    <location>
        <begin position="372"/>
        <end position="396"/>
    </location>
</feature>
<dbReference type="PANTHER" id="PTHR12147:SF58">
    <property type="entry name" value="VACUOLAR MEMBRANE PROTEASE"/>
    <property type="match status" value="1"/>
</dbReference>
<keyword evidence="9" id="KW-0812">Transmembrane</keyword>
<feature type="transmembrane region" description="Helical" evidence="9">
    <location>
        <begin position="416"/>
        <end position="434"/>
    </location>
</feature>
<dbReference type="InterPro" id="IPR045175">
    <property type="entry name" value="M28_fam"/>
</dbReference>
<evidence type="ECO:0000313" key="11">
    <source>
        <dbReference type="EMBL" id="GIP52378.1"/>
    </source>
</evidence>
<evidence type="ECO:0000313" key="12">
    <source>
        <dbReference type="Proteomes" id="UP000679992"/>
    </source>
</evidence>
<keyword evidence="7" id="KW-0325">Glycoprotein</keyword>
<evidence type="ECO:0000256" key="1">
    <source>
        <dbReference type="ARBA" id="ARBA00003273"/>
    </source>
</evidence>
<comment type="caution">
    <text evidence="11">The sequence shown here is derived from an EMBL/GenBank/DDBJ whole genome shotgun (WGS) entry which is preliminary data.</text>
</comment>
<sequence>MDYLPTSLGDTRLAARRGPFKWLQSALIILCIAGAILIGLLQIKAPKSANLNAPPEDFSAARAMKQLEIIAEEPHPVGSAAHDTVRDYLMSELKGLGLTPEIHKSQAVLNGAGMVNLENIVTRIPGTANTKPVMIAAHYDSVPAAPGAADDGAAIAAMLETVRALQTSGPLKNDLILLMTDGEELGLTGARAFMAEHPWAGEPGVVLNFEARGNRGPSFMFETSDRNGWLISEFIKAAPNPIGYSLIYNVYKLMPNDTDMTVFKEGGLAGLNFAFGMGANAYHDELDTPENLDQASLQHHGEYMLSLTRHFGDLNLKDVRQEDAVYFNIFGWKMVHYPQSWAIWILAFTVLLYVLTLWHGMSRRKISLKGTLGGAAIFLLLLGVVYGVAALAWSLVRSSVSREQLRVIGLDPIISVYWFAGFLAVTIGIIWLLIRWISRYNHAENVWSGTLLVWLLLSAATCLYLPGGSYLFVWPLIFSLIGLNLSMLRRINDSGWTSAIFAAPGFILFTPICYMVFVMMTLMMAGELMVFATIALSLVFPVFCTKEQRRKIKQAANKSFP</sequence>